<dbReference type="InterPro" id="IPR058923">
    <property type="entry name" value="RCC1-like_dom"/>
</dbReference>
<feature type="compositionally biased region" description="Basic and acidic residues" evidence="3">
    <location>
        <begin position="413"/>
        <end position="424"/>
    </location>
</feature>
<dbReference type="PRINTS" id="PR00633">
    <property type="entry name" value="RCCNDNSATION"/>
</dbReference>
<keyword evidence="1" id="KW-0677">Repeat</keyword>
<keyword evidence="6" id="KW-1185">Reference proteome</keyword>
<comment type="caution">
    <text evidence="5">The sequence shown here is derived from an EMBL/GenBank/DDBJ whole genome shotgun (WGS) entry which is preliminary data.</text>
</comment>
<dbReference type="Gene3D" id="2.130.10.30">
    <property type="entry name" value="Regulator of chromosome condensation 1/beta-lactamase-inhibitor protein II"/>
    <property type="match status" value="1"/>
</dbReference>
<sequence length="527" mass="57652">MSRSDEYEIPDTGAVFTFGRSRFAENLSSHFFVRNDPVLEISCGDEHTALVCESGRVFLFGKNDYGQLGFGHTKVVNKPSCLKYLKPFQSIHVACGKGHTIVSTACCRLFTFGCNSDGQLGLGDLENKTVPQLVSTGLSDEDSIVAVAAGCHHSAFLTGKGELFLWGSNTEGQCKGKEVKNVLRPQKLEFAHPITTVSCGYYHTAYISNGHCYTLGEADNGKLGRPTKSPGDEPEKVEISEKCAFVKCGGNHTIIQTESGKAFAFGSNFSGQLGIGSSESEFSVPQPVKFPDENVKLVQLSCGESHSAFVTDQGILYTCGDARYGKLCNEDDLINLKTPTVSHALKNYFCTSAHCGGCHTMVIAKASNSGSDSTASIRTVLPPLKLKKDSMQETEKNYVNETVQNEPSISVENKNEQDEVDNKSNTESNLNEDMISHESEIYTEVKEIKKEDVTYKREIVEEKSLSLHEIGNDLVIDNKEESKIKKFLKRFKGKMNNSVDENKGENDGINSSGNFVGHQTSKACNIL</sequence>
<feature type="repeat" description="RCC1" evidence="2">
    <location>
        <begin position="210"/>
        <end position="259"/>
    </location>
</feature>
<dbReference type="Pfam" id="PF25390">
    <property type="entry name" value="WD40_RLD"/>
    <property type="match status" value="1"/>
</dbReference>
<gene>
    <name evidence="5" type="ORF">RUM44_013225</name>
</gene>
<feature type="region of interest" description="Disordered" evidence="3">
    <location>
        <begin position="403"/>
        <end position="431"/>
    </location>
</feature>
<feature type="repeat" description="RCC1" evidence="2">
    <location>
        <begin position="161"/>
        <end position="210"/>
    </location>
</feature>
<dbReference type="Pfam" id="PF13540">
    <property type="entry name" value="RCC1_2"/>
    <property type="match status" value="1"/>
</dbReference>
<feature type="repeat" description="RCC1" evidence="2">
    <location>
        <begin position="55"/>
        <end position="106"/>
    </location>
</feature>
<dbReference type="InterPro" id="IPR051210">
    <property type="entry name" value="Ub_ligase/GEF_domain"/>
</dbReference>
<dbReference type="Proteomes" id="UP001359485">
    <property type="component" value="Unassembled WGS sequence"/>
</dbReference>
<reference evidence="5 6" key="1">
    <citation type="submission" date="2023-09" db="EMBL/GenBank/DDBJ databases">
        <title>Genomes of two closely related lineages of the louse Polyplax serrata with different host specificities.</title>
        <authorList>
            <person name="Martinu J."/>
            <person name="Tarabai H."/>
            <person name="Stefka J."/>
            <person name="Hypsa V."/>
        </authorList>
    </citation>
    <scope>NUCLEOTIDE SEQUENCE [LARGE SCALE GENOMIC DNA]</scope>
    <source>
        <strain evidence="5">98ZLc_SE</strain>
    </source>
</reference>
<dbReference type="PANTHER" id="PTHR22870">
    <property type="entry name" value="REGULATOR OF CHROMOSOME CONDENSATION"/>
    <property type="match status" value="1"/>
</dbReference>
<dbReference type="PROSITE" id="PS00626">
    <property type="entry name" value="RCC1_2"/>
    <property type="match status" value="3"/>
</dbReference>
<name>A0ABR1BI87_POLSC</name>
<protein>
    <recommendedName>
        <fullName evidence="4">RCC1-like domain-containing protein</fullName>
    </recommendedName>
</protein>
<evidence type="ECO:0000256" key="1">
    <source>
        <dbReference type="ARBA" id="ARBA00022737"/>
    </source>
</evidence>
<feature type="repeat" description="RCC1" evidence="2">
    <location>
        <begin position="260"/>
        <end position="313"/>
    </location>
</feature>
<feature type="compositionally biased region" description="Polar residues" evidence="3">
    <location>
        <begin position="403"/>
        <end position="412"/>
    </location>
</feature>
<feature type="repeat" description="RCC1" evidence="2">
    <location>
        <begin position="107"/>
        <end position="160"/>
    </location>
</feature>
<dbReference type="EMBL" id="JAWJWF010000001">
    <property type="protein sequence ID" value="KAK6641513.1"/>
    <property type="molecule type" value="Genomic_DNA"/>
</dbReference>
<organism evidence="5 6">
    <name type="scientific">Polyplax serrata</name>
    <name type="common">Common mouse louse</name>
    <dbReference type="NCBI Taxonomy" id="468196"/>
    <lineage>
        <taxon>Eukaryota</taxon>
        <taxon>Metazoa</taxon>
        <taxon>Ecdysozoa</taxon>
        <taxon>Arthropoda</taxon>
        <taxon>Hexapoda</taxon>
        <taxon>Insecta</taxon>
        <taxon>Pterygota</taxon>
        <taxon>Neoptera</taxon>
        <taxon>Paraneoptera</taxon>
        <taxon>Psocodea</taxon>
        <taxon>Troctomorpha</taxon>
        <taxon>Phthiraptera</taxon>
        <taxon>Anoplura</taxon>
        <taxon>Polyplacidae</taxon>
        <taxon>Polyplax</taxon>
    </lineage>
</organism>
<accession>A0ABR1BI87</accession>
<evidence type="ECO:0000256" key="3">
    <source>
        <dbReference type="SAM" id="MobiDB-lite"/>
    </source>
</evidence>
<dbReference type="SUPFAM" id="SSF50985">
    <property type="entry name" value="RCC1/BLIP-II"/>
    <property type="match status" value="1"/>
</dbReference>
<dbReference type="InterPro" id="IPR000408">
    <property type="entry name" value="Reg_chr_condens"/>
</dbReference>
<dbReference type="PANTHER" id="PTHR22870:SF440">
    <property type="entry name" value="RETINITIS PIGMENTOSA GTPASE REGULATOR B-RELATED"/>
    <property type="match status" value="1"/>
</dbReference>
<evidence type="ECO:0000259" key="4">
    <source>
        <dbReference type="Pfam" id="PF25390"/>
    </source>
</evidence>
<evidence type="ECO:0000256" key="2">
    <source>
        <dbReference type="PROSITE-ProRule" id="PRU00235"/>
    </source>
</evidence>
<proteinExistence type="predicted"/>
<feature type="domain" description="RCC1-like" evidence="4">
    <location>
        <begin position="71"/>
        <end position="365"/>
    </location>
</feature>
<dbReference type="InterPro" id="IPR009091">
    <property type="entry name" value="RCC1/BLIP-II"/>
</dbReference>
<evidence type="ECO:0000313" key="6">
    <source>
        <dbReference type="Proteomes" id="UP001359485"/>
    </source>
</evidence>
<dbReference type="PROSITE" id="PS50012">
    <property type="entry name" value="RCC1_3"/>
    <property type="match status" value="5"/>
</dbReference>
<evidence type="ECO:0000313" key="5">
    <source>
        <dbReference type="EMBL" id="KAK6641513.1"/>
    </source>
</evidence>